<reference evidence="2 3" key="1">
    <citation type="submission" date="2018-06" db="EMBL/GenBank/DDBJ databases">
        <authorList>
            <consortium name="Pathogen Informatics"/>
            <person name="Doyle S."/>
        </authorList>
    </citation>
    <scope>NUCLEOTIDE SEQUENCE [LARGE SCALE GENOMIC DNA]</scope>
    <source>
        <strain evidence="2 3">NCTC11088</strain>
    </source>
</reference>
<evidence type="ECO:0000256" key="1">
    <source>
        <dbReference type="SAM" id="Phobius"/>
    </source>
</evidence>
<feature type="transmembrane region" description="Helical" evidence="1">
    <location>
        <begin position="193"/>
        <end position="210"/>
    </location>
</feature>
<dbReference type="RefSeq" id="WP_004819800.1">
    <property type="nucleotide sequence ID" value="NZ_UGTH01000001.1"/>
</dbReference>
<feature type="transmembrane region" description="Helical" evidence="1">
    <location>
        <begin position="7"/>
        <end position="25"/>
    </location>
</feature>
<dbReference type="AlphaFoldDB" id="A0A379DD50"/>
<organism evidence="2 3">
    <name type="scientific">Peptoniphilus indolicus</name>
    <dbReference type="NCBI Taxonomy" id="33030"/>
    <lineage>
        <taxon>Bacteria</taxon>
        <taxon>Bacillati</taxon>
        <taxon>Bacillota</taxon>
        <taxon>Tissierellia</taxon>
        <taxon>Tissierellales</taxon>
        <taxon>Peptoniphilaceae</taxon>
        <taxon>Peptoniphilus</taxon>
    </lineage>
</organism>
<name>A0A379DD50_9FIRM</name>
<feature type="transmembrane region" description="Helical" evidence="1">
    <location>
        <begin position="90"/>
        <end position="113"/>
    </location>
</feature>
<protein>
    <submittedName>
        <fullName evidence="2">Protein of uncharacterized function (DUF3169)</fullName>
    </submittedName>
</protein>
<evidence type="ECO:0000313" key="3">
    <source>
        <dbReference type="Proteomes" id="UP000254777"/>
    </source>
</evidence>
<dbReference type="EMBL" id="UGTH01000001">
    <property type="protein sequence ID" value="SUB75485.1"/>
    <property type="molecule type" value="Genomic_DNA"/>
</dbReference>
<dbReference type="Pfam" id="PF11368">
    <property type="entry name" value="DUF3169"/>
    <property type="match status" value="1"/>
</dbReference>
<keyword evidence="1" id="KW-1133">Transmembrane helix</keyword>
<dbReference type="Proteomes" id="UP000254777">
    <property type="component" value="Unassembled WGS sequence"/>
</dbReference>
<feature type="transmembrane region" description="Helical" evidence="1">
    <location>
        <begin position="216"/>
        <end position="238"/>
    </location>
</feature>
<sequence length="245" mass="27728">MKSKFKSILILIGIGFIGGIFGFMSSRNSLGLLIYDFIIDLDKALYKNGFNALVISILSLSVAAWIFYFLGKAQVKRSLKNEEGYVKDFLLGISMVITACIAIFGIIFFANFMRSISEDYITNKIFGIALAVFIIGVLQTLVLNQLIVGFIKTYNPEKYENTLDIKFGKKYMDSLDEREQLEAYRAGFKTYKALTYIIFFLVLITGLVSMETNANVIPMFLFGILFAIGMIIYIYNVIDGEKHKK</sequence>
<evidence type="ECO:0000313" key="2">
    <source>
        <dbReference type="EMBL" id="SUB75485.1"/>
    </source>
</evidence>
<gene>
    <name evidence="2" type="ORF">NCTC11088_01282</name>
</gene>
<proteinExistence type="predicted"/>
<feature type="transmembrane region" description="Helical" evidence="1">
    <location>
        <begin position="125"/>
        <end position="151"/>
    </location>
</feature>
<keyword evidence="1" id="KW-0812">Transmembrane</keyword>
<dbReference type="InterPro" id="IPR021509">
    <property type="entry name" value="DUF3169"/>
</dbReference>
<accession>A0A379DD50</accession>
<keyword evidence="1" id="KW-0472">Membrane</keyword>
<feature type="transmembrane region" description="Helical" evidence="1">
    <location>
        <begin position="50"/>
        <end position="70"/>
    </location>
</feature>